<dbReference type="InterPro" id="IPR021550">
    <property type="entry name" value="DUF2897"/>
</dbReference>
<comment type="caution">
    <text evidence="2">The sequence shown here is derived from an EMBL/GenBank/DDBJ whole genome shotgun (WGS) entry which is preliminary data.</text>
</comment>
<sequence length="57" mass="6516">MSIGSLLIIIAILGFIVGGVYFLFKSARKFNLSDEQKQRIDERNKALDKEEQAEQED</sequence>
<feature type="transmembrane region" description="Helical" evidence="1">
    <location>
        <begin position="6"/>
        <end position="24"/>
    </location>
</feature>
<gene>
    <name evidence="2" type="ORF">FE810_12770</name>
</gene>
<evidence type="ECO:0000313" key="2">
    <source>
        <dbReference type="EMBL" id="TLU64171.1"/>
    </source>
</evidence>
<dbReference type="OrthoDB" id="6184284at2"/>
<protein>
    <submittedName>
        <fullName evidence="2">DUF2897 family protein</fullName>
    </submittedName>
</protein>
<dbReference type="Proteomes" id="UP000307790">
    <property type="component" value="Unassembled WGS sequence"/>
</dbReference>
<evidence type="ECO:0000256" key="1">
    <source>
        <dbReference type="SAM" id="Phobius"/>
    </source>
</evidence>
<name>A0A5R9ILP3_9GAMM</name>
<keyword evidence="3" id="KW-1185">Reference proteome</keyword>
<accession>A0A5R9ILP3</accession>
<dbReference type="RefSeq" id="WP_138320454.1">
    <property type="nucleotide sequence ID" value="NZ_VCBC01000012.1"/>
</dbReference>
<dbReference type="Pfam" id="PF11446">
    <property type="entry name" value="DUF2897"/>
    <property type="match status" value="1"/>
</dbReference>
<dbReference type="AlphaFoldDB" id="A0A5R9ILP3"/>
<evidence type="ECO:0000313" key="3">
    <source>
        <dbReference type="Proteomes" id="UP000307790"/>
    </source>
</evidence>
<organism evidence="2 3">
    <name type="scientific">Thalassotalea litorea</name>
    <dbReference type="NCBI Taxonomy" id="2020715"/>
    <lineage>
        <taxon>Bacteria</taxon>
        <taxon>Pseudomonadati</taxon>
        <taxon>Pseudomonadota</taxon>
        <taxon>Gammaproteobacteria</taxon>
        <taxon>Alteromonadales</taxon>
        <taxon>Colwelliaceae</taxon>
        <taxon>Thalassotalea</taxon>
    </lineage>
</organism>
<reference evidence="2 3" key="1">
    <citation type="submission" date="2019-05" db="EMBL/GenBank/DDBJ databases">
        <title>Genome sequences of Thalassotalea litorea 1K03283.</title>
        <authorList>
            <person name="Zhang D."/>
        </authorList>
    </citation>
    <scope>NUCLEOTIDE SEQUENCE [LARGE SCALE GENOMIC DNA]</scope>
    <source>
        <strain evidence="2 3">MCCC 1K03283</strain>
    </source>
</reference>
<keyword evidence="1" id="KW-0812">Transmembrane</keyword>
<keyword evidence="1" id="KW-0472">Membrane</keyword>
<keyword evidence="1" id="KW-1133">Transmembrane helix</keyword>
<proteinExistence type="predicted"/>
<dbReference type="EMBL" id="VCBC01000012">
    <property type="protein sequence ID" value="TLU64171.1"/>
    <property type="molecule type" value="Genomic_DNA"/>
</dbReference>